<protein>
    <submittedName>
        <fullName evidence="1">Uncharacterized protein</fullName>
    </submittedName>
</protein>
<name>A0A3P2EFW5_KLEPN</name>
<dbReference type="AlphaFoldDB" id="A0A3P2EFW5"/>
<dbReference type="EMBL" id="RCZY01000002">
    <property type="protein sequence ID" value="RRE43222.1"/>
    <property type="molecule type" value="Genomic_DNA"/>
</dbReference>
<gene>
    <name evidence="1" type="ORF">EAO28_03825</name>
</gene>
<dbReference type="Proteomes" id="UP000272440">
    <property type="component" value="Unassembled WGS sequence"/>
</dbReference>
<comment type="caution">
    <text evidence="1">The sequence shown here is derived from an EMBL/GenBank/DDBJ whole genome shotgun (WGS) entry which is preliminary data.</text>
</comment>
<proteinExistence type="predicted"/>
<evidence type="ECO:0000313" key="1">
    <source>
        <dbReference type="EMBL" id="RRE43222.1"/>
    </source>
</evidence>
<organism evidence="1 2">
    <name type="scientific">Klebsiella pneumoniae</name>
    <dbReference type="NCBI Taxonomy" id="573"/>
    <lineage>
        <taxon>Bacteria</taxon>
        <taxon>Pseudomonadati</taxon>
        <taxon>Pseudomonadota</taxon>
        <taxon>Gammaproteobacteria</taxon>
        <taxon>Enterobacterales</taxon>
        <taxon>Enterobacteriaceae</taxon>
        <taxon>Klebsiella/Raoultella group</taxon>
        <taxon>Klebsiella</taxon>
        <taxon>Klebsiella pneumoniae complex</taxon>
    </lineage>
</organism>
<evidence type="ECO:0000313" key="2">
    <source>
        <dbReference type="Proteomes" id="UP000272440"/>
    </source>
</evidence>
<accession>A0A3P2EFW5</accession>
<sequence>MPAHAMRTVFATGVAGMTTSISTEAAAAGVGEQILTPFALRDCPLKSILHARNKKLFPEGFIYQRNVYGRRNSIVRWWPKTHFTHRAKAN</sequence>
<reference evidence="1 2" key="1">
    <citation type="journal article" date="2019" name="Antimicrob. Agents Chemother.">
        <title>Applying Rapid Whole Genome Sequencing to Predict Phenotypic Antimicrobial Susceptibility Testing Results Among Carbapenem-Resistant Klebsiella pneumoniae Clinical Isolates.</title>
        <authorList>
            <person name="Tamma P.D."/>
            <person name="Fan Y."/>
            <person name="Bergman Y."/>
            <person name="Pertea G."/>
            <person name="Kazmi A."/>
            <person name="Lewis S."/>
            <person name="Carroll K.C."/>
            <person name="Schatz M.C."/>
            <person name="Timp W."/>
            <person name="Simner P.J."/>
        </authorList>
    </citation>
    <scope>NUCLEOTIDE SEQUENCE [LARGE SCALE GENOMIC DNA]</scope>
    <source>
        <strain evidence="1 2">KLPN_33</strain>
    </source>
</reference>